<geneLocation type="plasmid" evidence="1">
    <name>11420p2</name>
</geneLocation>
<gene>
    <name evidence="1" type="ORF">CN886_0026</name>
</gene>
<name>A0A3S6QAH9_KLEPN</name>
<accession>A0A3S6QAH9</accession>
<dbReference type="EMBL" id="MF993441">
    <property type="protein sequence ID" value="AUG89305.1"/>
    <property type="molecule type" value="Genomic_DNA"/>
</dbReference>
<protein>
    <submittedName>
        <fullName evidence="1">Uncharacterized protein</fullName>
    </submittedName>
</protein>
<keyword evidence="1" id="KW-0614">Plasmid</keyword>
<proteinExistence type="predicted"/>
<evidence type="ECO:0000313" key="1">
    <source>
        <dbReference type="EMBL" id="AUG89305.1"/>
    </source>
</evidence>
<organism evidence="1">
    <name type="scientific">Klebsiella pneumoniae</name>
    <dbReference type="NCBI Taxonomy" id="573"/>
    <lineage>
        <taxon>Bacteria</taxon>
        <taxon>Pseudomonadati</taxon>
        <taxon>Pseudomonadota</taxon>
        <taxon>Gammaproteobacteria</taxon>
        <taxon>Enterobacterales</taxon>
        <taxon>Enterobacteriaceae</taxon>
        <taxon>Klebsiella/Raoultella group</taxon>
        <taxon>Klebsiella</taxon>
        <taxon>Klebsiella pneumoniae complex</taxon>
    </lineage>
</organism>
<dbReference type="AlphaFoldDB" id="A0A3S6QAH9"/>
<reference evidence="1" key="1">
    <citation type="submission" date="2017-09" db="EMBL/GenBank/DDBJ databases">
        <title>Plasmid of Klebsiella pneumoniae 11420.</title>
        <authorList>
            <person name="Chen F."/>
            <person name="Jia X."/>
            <person name="Ma G."/>
            <person name="Zhou D."/>
            <person name="Zhan Z."/>
            <person name="Shen D."/>
        </authorList>
    </citation>
    <scope>NUCLEOTIDE SEQUENCE</scope>
    <source>
        <strain evidence="1">11420</strain>
        <plasmid evidence="1">11420p2</plasmid>
    </source>
</reference>
<sequence>MLYLKQYPYKIDRVLFRYHLNIYKSNYQYDIHGTYHIFPNQELLHL</sequence>